<protein>
    <recommendedName>
        <fullName evidence="5">UDP-glucuronosyltransferase</fullName>
        <ecNumber evidence="5">2.4.1.17</ecNumber>
    </recommendedName>
</protein>
<evidence type="ECO:0000256" key="5">
    <source>
        <dbReference type="RuleBase" id="RU362059"/>
    </source>
</evidence>
<gene>
    <name evidence="6" type="ORF">P5673_010003</name>
</gene>
<comment type="similarity">
    <text evidence="1 4">Belongs to the UDP-glycosyltransferase family.</text>
</comment>
<proteinExistence type="inferred from homology"/>
<dbReference type="GO" id="GO:0016020">
    <property type="term" value="C:membrane"/>
    <property type="evidence" value="ECO:0007669"/>
    <property type="project" value="UniProtKB-SubCell"/>
</dbReference>
<dbReference type="PANTHER" id="PTHR48043:SF145">
    <property type="entry name" value="FI06409P-RELATED"/>
    <property type="match status" value="1"/>
</dbReference>
<organism evidence="6 7">
    <name type="scientific">Acropora cervicornis</name>
    <name type="common">Staghorn coral</name>
    <dbReference type="NCBI Taxonomy" id="6130"/>
    <lineage>
        <taxon>Eukaryota</taxon>
        <taxon>Metazoa</taxon>
        <taxon>Cnidaria</taxon>
        <taxon>Anthozoa</taxon>
        <taxon>Hexacorallia</taxon>
        <taxon>Scleractinia</taxon>
        <taxon>Astrocoeniina</taxon>
        <taxon>Acroporidae</taxon>
        <taxon>Acropora</taxon>
    </lineage>
</organism>
<comment type="catalytic activity">
    <reaction evidence="5">
        <text>glucuronate acceptor + UDP-alpha-D-glucuronate = acceptor beta-D-glucuronoside + UDP + H(+)</text>
        <dbReference type="Rhea" id="RHEA:21032"/>
        <dbReference type="ChEBI" id="CHEBI:15378"/>
        <dbReference type="ChEBI" id="CHEBI:58052"/>
        <dbReference type="ChEBI" id="CHEBI:58223"/>
        <dbReference type="ChEBI" id="CHEBI:132367"/>
        <dbReference type="ChEBI" id="CHEBI:132368"/>
        <dbReference type="EC" id="2.4.1.17"/>
    </reaction>
</comment>
<reference evidence="6" key="2">
    <citation type="journal article" date="2023" name="Science">
        <title>Genomic signatures of disease resistance in endangered staghorn corals.</title>
        <authorList>
            <person name="Vollmer S.V."/>
            <person name="Selwyn J.D."/>
            <person name="Despard B.A."/>
            <person name="Roesel C.L."/>
        </authorList>
    </citation>
    <scope>NUCLEOTIDE SEQUENCE</scope>
    <source>
        <strain evidence="6">K2</strain>
    </source>
</reference>
<sequence length="520" mass="58685">MSKIGVLLLFIISTSQNFTLSKIQNSYIIGIPNIGTSHGLAFVKIGRELVKRHHKYSVVVPSWQEGTLKETGENFLPFDMKTYNTAITGKDLESIIMTEAEGKLTVQEKINFWKDICAGLLENTQLLDSLREANLIVCDIASICCAIVADLLNVSRVDFSPSGFTDPYLSFIHNFPSPVALVPHGTVQFSKTLSFLNRIQNLMLYLLGYVVHEFIFIPPFEQLWRSKVKKSTFSSLNEVFRSSGLLLISSDFALEFPRPLGSHVKIVGPILPDPPKPLSPETESFITHGSEKDLVLVSFGTVISNFKSEFVETISQGLAKIPAKVIWKLKRQPMQNFSQNIRIVPWIRQNDLLGHPAAKVFLTHGGLNSVFEGAYHGTPMVILPLFGDQPANAMKVHEAGIGVVIELKDLTPNLVSNAITEVLKNPKYKQNANRISRRIRLRRITPTQEACDWIEYGLHNDAGRHLRGQIDKMWFFQLYLLDVILFTAVILLVYCLLLYFSFKYCIVFTMQFFSKKMKIA</sequence>
<keyword evidence="7" id="KW-1185">Reference proteome</keyword>
<dbReference type="FunFam" id="3.40.50.2000:FF:000021">
    <property type="entry name" value="UDP-glucuronosyltransferase"/>
    <property type="match status" value="1"/>
</dbReference>
<keyword evidence="5" id="KW-0812">Transmembrane</keyword>
<keyword evidence="3 4" id="KW-0808">Transferase</keyword>
<comment type="subcellular location">
    <subcellularLocation>
        <location evidence="5">Membrane</location>
        <topology evidence="5">Single-pass membrane protein</topology>
    </subcellularLocation>
</comment>
<dbReference type="PANTHER" id="PTHR48043">
    <property type="entry name" value="EG:EG0003.4 PROTEIN-RELATED"/>
    <property type="match status" value="1"/>
</dbReference>
<dbReference type="AlphaFoldDB" id="A0AAD9VA70"/>
<comment type="caution">
    <text evidence="6">The sequence shown here is derived from an EMBL/GenBank/DDBJ whole genome shotgun (WGS) entry which is preliminary data.</text>
</comment>
<dbReference type="PROSITE" id="PS00375">
    <property type="entry name" value="UDPGT"/>
    <property type="match status" value="1"/>
</dbReference>
<feature type="transmembrane region" description="Helical" evidence="5">
    <location>
        <begin position="474"/>
        <end position="502"/>
    </location>
</feature>
<dbReference type="CDD" id="cd03784">
    <property type="entry name" value="GT1_Gtf-like"/>
    <property type="match status" value="1"/>
</dbReference>
<dbReference type="EMBL" id="JARQWQ010000017">
    <property type="protein sequence ID" value="KAK2566480.1"/>
    <property type="molecule type" value="Genomic_DNA"/>
</dbReference>
<dbReference type="InterPro" id="IPR002213">
    <property type="entry name" value="UDP_glucos_trans"/>
</dbReference>
<dbReference type="SUPFAM" id="SSF53756">
    <property type="entry name" value="UDP-Glycosyltransferase/glycogen phosphorylase"/>
    <property type="match status" value="1"/>
</dbReference>
<evidence type="ECO:0000256" key="2">
    <source>
        <dbReference type="ARBA" id="ARBA00022676"/>
    </source>
</evidence>
<dbReference type="Gene3D" id="3.40.50.2000">
    <property type="entry name" value="Glycogen Phosphorylase B"/>
    <property type="match status" value="2"/>
</dbReference>
<dbReference type="Proteomes" id="UP001249851">
    <property type="component" value="Unassembled WGS sequence"/>
</dbReference>
<keyword evidence="5" id="KW-0732">Signal</keyword>
<evidence type="ECO:0000313" key="7">
    <source>
        <dbReference type="Proteomes" id="UP001249851"/>
    </source>
</evidence>
<evidence type="ECO:0000256" key="4">
    <source>
        <dbReference type="RuleBase" id="RU003718"/>
    </source>
</evidence>
<reference evidence="6" key="1">
    <citation type="journal article" date="2023" name="G3 (Bethesda)">
        <title>Whole genome assembly and annotation of the endangered Caribbean coral Acropora cervicornis.</title>
        <authorList>
            <person name="Selwyn J.D."/>
            <person name="Vollmer S.V."/>
        </authorList>
    </citation>
    <scope>NUCLEOTIDE SEQUENCE</scope>
    <source>
        <strain evidence="6">K2</strain>
    </source>
</reference>
<accession>A0AAD9VA70</accession>
<feature type="signal peptide" evidence="5">
    <location>
        <begin position="1"/>
        <end position="17"/>
    </location>
</feature>
<dbReference type="GO" id="GO:0015020">
    <property type="term" value="F:glucuronosyltransferase activity"/>
    <property type="evidence" value="ECO:0007669"/>
    <property type="project" value="UniProtKB-EC"/>
</dbReference>
<dbReference type="InterPro" id="IPR050271">
    <property type="entry name" value="UDP-glycosyltransferase"/>
</dbReference>
<evidence type="ECO:0000256" key="3">
    <source>
        <dbReference type="ARBA" id="ARBA00022679"/>
    </source>
</evidence>
<name>A0AAD9VA70_ACRCE</name>
<keyword evidence="5" id="KW-0472">Membrane</keyword>
<evidence type="ECO:0000256" key="1">
    <source>
        <dbReference type="ARBA" id="ARBA00009995"/>
    </source>
</evidence>
<feature type="chain" id="PRO_5041782051" description="UDP-glucuronosyltransferase" evidence="5">
    <location>
        <begin position="18"/>
        <end position="520"/>
    </location>
</feature>
<keyword evidence="2 4" id="KW-0328">Glycosyltransferase</keyword>
<keyword evidence="5" id="KW-1133">Transmembrane helix</keyword>
<dbReference type="InterPro" id="IPR035595">
    <property type="entry name" value="UDP_glycos_trans_CS"/>
</dbReference>
<dbReference type="Pfam" id="PF00201">
    <property type="entry name" value="UDPGT"/>
    <property type="match status" value="1"/>
</dbReference>
<dbReference type="EC" id="2.4.1.17" evidence="5"/>
<evidence type="ECO:0000313" key="6">
    <source>
        <dbReference type="EMBL" id="KAK2566480.1"/>
    </source>
</evidence>